<reference evidence="2 3" key="1">
    <citation type="submission" date="2021-01" db="EMBL/GenBank/DDBJ databases">
        <title>Genomic Encyclopedia of Type Strains, Phase IV (KMG-IV): sequencing the most valuable type-strain genomes for metagenomic binning, comparative biology and taxonomic classification.</title>
        <authorList>
            <person name="Goeker M."/>
        </authorList>
    </citation>
    <scope>NUCLEOTIDE SEQUENCE [LARGE SCALE GENOMIC DNA]</scope>
    <source>
        <strain evidence="2 3">DSM 25540</strain>
    </source>
</reference>
<dbReference type="Proteomes" id="UP000741863">
    <property type="component" value="Unassembled WGS sequence"/>
</dbReference>
<keyword evidence="1" id="KW-0472">Membrane</keyword>
<dbReference type="Pfam" id="PF03616">
    <property type="entry name" value="Glt_symporter"/>
    <property type="match status" value="1"/>
</dbReference>
<dbReference type="EMBL" id="JAFBEC010000006">
    <property type="protein sequence ID" value="MBM7633121.1"/>
    <property type="molecule type" value="Genomic_DNA"/>
</dbReference>
<feature type="transmembrane region" description="Helical" evidence="1">
    <location>
        <begin position="176"/>
        <end position="200"/>
    </location>
</feature>
<sequence>MSLQVIGFALVVLSMVLMLGKWIRVKSPLLQRLFLPSSLIGGFLALFLGPEVLGRFFSSEGSTSYGLFTEDMMDVWSQLPGLLINVVFATLFIGFVLPKLSEIWRVGGPQISLGYVMTWAQYAVGMLLAMTILVPVFGMSPAAGALIEISFVGGHGTAAGLQDSFISLGFEEGYDLALGLATVGLLSGVIIGIIMLNIAARRGKLSTLSHPDELSFEQQSGIIDEENRQSSGKQTTSSVSIEPLAFHLGLVAIAIFIGYWILEGLLWIEQVTWYAASGIELIAHVPLFPFAMIGGIILQLFMSRFDKRSMIDRETVLRIQNTALDFLIISALATLSLSVIGANIWEFVILAVAGILINVVLFLYLAPKMIPNHWFERGIGDYGQSMGVAATGIMLMKIVDPKQETPAMKAFGYKQVFFEPMVGGGLVTAAAMPFIIQFGLMPALIGVTVLMILFWILGVFYFGKQKSA</sequence>
<evidence type="ECO:0000313" key="2">
    <source>
        <dbReference type="EMBL" id="MBM7633121.1"/>
    </source>
</evidence>
<organism evidence="2 3">
    <name type="scientific">Geomicrobium sediminis</name>
    <dbReference type="NCBI Taxonomy" id="1347788"/>
    <lineage>
        <taxon>Bacteria</taxon>
        <taxon>Bacillati</taxon>
        <taxon>Bacillota</taxon>
        <taxon>Bacilli</taxon>
        <taxon>Bacillales</taxon>
        <taxon>Geomicrobium</taxon>
    </lineage>
</organism>
<proteinExistence type="predicted"/>
<feature type="transmembrane region" description="Helical" evidence="1">
    <location>
        <begin position="323"/>
        <end position="341"/>
    </location>
</feature>
<feature type="transmembrane region" description="Helical" evidence="1">
    <location>
        <begin position="416"/>
        <end position="436"/>
    </location>
</feature>
<dbReference type="RefSeq" id="WP_204697671.1">
    <property type="nucleotide sequence ID" value="NZ_JAFBEC010000006.1"/>
</dbReference>
<accession>A0ABS2PDC2</accession>
<feature type="transmembrane region" description="Helical" evidence="1">
    <location>
        <begin position="119"/>
        <end position="138"/>
    </location>
</feature>
<comment type="caution">
    <text evidence="2">The sequence shown here is derived from an EMBL/GenBank/DDBJ whole genome shotgun (WGS) entry which is preliminary data.</text>
</comment>
<feature type="transmembrane region" description="Helical" evidence="1">
    <location>
        <begin position="347"/>
        <end position="366"/>
    </location>
</feature>
<feature type="transmembrane region" description="Helical" evidence="1">
    <location>
        <begin position="442"/>
        <end position="462"/>
    </location>
</feature>
<dbReference type="InterPro" id="IPR004445">
    <property type="entry name" value="GltS"/>
</dbReference>
<evidence type="ECO:0000313" key="3">
    <source>
        <dbReference type="Proteomes" id="UP000741863"/>
    </source>
</evidence>
<keyword evidence="1" id="KW-1133">Transmembrane helix</keyword>
<feature type="transmembrane region" description="Helical" evidence="1">
    <location>
        <begin position="244"/>
        <end position="262"/>
    </location>
</feature>
<feature type="transmembrane region" description="Helical" evidence="1">
    <location>
        <begin position="282"/>
        <end position="302"/>
    </location>
</feature>
<feature type="transmembrane region" description="Helical" evidence="1">
    <location>
        <begin position="6"/>
        <end position="23"/>
    </location>
</feature>
<keyword evidence="1" id="KW-0812">Transmembrane</keyword>
<dbReference type="PANTHER" id="PTHR36178">
    <property type="entry name" value="SLR0625 PROTEIN"/>
    <property type="match status" value="1"/>
</dbReference>
<gene>
    <name evidence="2" type="ORF">JOD17_002215</name>
</gene>
<keyword evidence="3" id="KW-1185">Reference proteome</keyword>
<evidence type="ECO:0000256" key="1">
    <source>
        <dbReference type="SAM" id="Phobius"/>
    </source>
</evidence>
<dbReference type="PANTHER" id="PTHR36178:SF1">
    <property type="entry name" value="SODIUM_GLUTAMATE SYMPORTER"/>
    <property type="match status" value="1"/>
</dbReference>
<feature type="transmembrane region" description="Helical" evidence="1">
    <location>
        <begin position="35"/>
        <end position="57"/>
    </location>
</feature>
<name>A0ABS2PDC2_9BACL</name>
<protein>
    <submittedName>
        <fullName evidence="2">ESS family glutamate:Na+ symporter</fullName>
    </submittedName>
</protein>
<feature type="transmembrane region" description="Helical" evidence="1">
    <location>
        <begin position="77"/>
        <end position="98"/>
    </location>
</feature>